<gene>
    <name evidence="7" type="ORF">GCM10023094_36100</name>
</gene>
<dbReference type="InterPro" id="IPR023753">
    <property type="entry name" value="FAD/NAD-binding_dom"/>
</dbReference>
<dbReference type="PANTHER" id="PTHR43557">
    <property type="entry name" value="APOPTOSIS-INDUCING FACTOR 1"/>
    <property type="match status" value="1"/>
</dbReference>
<feature type="domain" description="FAD/NAD(P)-binding" evidence="5">
    <location>
        <begin position="8"/>
        <end position="303"/>
    </location>
</feature>
<evidence type="ECO:0000313" key="7">
    <source>
        <dbReference type="EMBL" id="GAA4483877.1"/>
    </source>
</evidence>
<proteinExistence type="predicted"/>
<evidence type="ECO:0000256" key="2">
    <source>
        <dbReference type="ARBA" id="ARBA00022630"/>
    </source>
</evidence>
<dbReference type="EMBL" id="BAABFB010000057">
    <property type="protein sequence ID" value="GAA4483877.1"/>
    <property type="molecule type" value="Genomic_DNA"/>
</dbReference>
<dbReference type="PRINTS" id="PR00368">
    <property type="entry name" value="FADPNR"/>
</dbReference>
<dbReference type="SUPFAM" id="SSF55424">
    <property type="entry name" value="FAD/NAD-linked reductases, dimerisation (C-terminal) domain"/>
    <property type="match status" value="1"/>
</dbReference>
<dbReference type="Gene3D" id="3.30.390.30">
    <property type="match status" value="1"/>
</dbReference>
<organism evidence="7 8">
    <name type="scientific">Rhodococcus olei</name>
    <dbReference type="NCBI Taxonomy" id="2161675"/>
    <lineage>
        <taxon>Bacteria</taxon>
        <taxon>Bacillati</taxon>
        <taxon>Actinomycetota</taxon>
        <taxon>Actinomycetes</taxon>
        <taxon>Mycobacteriales</taxon>
        <taxon>Nocardiaceae</taxon>
        <taxon>Rhodococcus</taxon>
    </lineage>
</organism>
<feature type="domain" description="Reductase C-terminal" evidence="6">
    <location>
        <begin position="323"/>
        <end position="399"/>
    </location>
</feature>
<evidence type="ECO:0000259" key="5">
    <source>
        <dbReference type="Pfam" id="PF07992"/>
    </source>
</evidence>
<comment type="cofactor">
    <cofactor evidence="1">
        <name>FAD</name>
        <dbReference type="ChEBI" id="CHEBI:57692"/>
    </cofactor>
</comment>
<evidence type="ECO:0000256" key="1">
    <source>
        <dbReference type="ARBA" id="ARBA00001974"/>
    </source>
</evidence>
<dbReference type="InterPro" id="IPR050446">
    <property type="entry name" value="FAD-oxidoreductase/Apoptosis"/>
</dbReference>
<keyword evidence="3" id="KW-0274">FAD</keyword>
<name>A0ABP8PCA1_9NOCA</name>
<keyword evidence="8" id="KW-1185">Reference proteome</keyword>
<dbReference type="Gene3D" id="3.50.50.60">
    <property type="entry name" value="FAD/NAD(P)-binding domain"/>
    <property type="match status" value="2"/>
</dbReference>
<keyword evidence="4" id="KW-0560">Oxidoreductase</keyword>
<reference evidence="8" key="1">
    <citation type="journal article" date="2019" name="Int. J. Syst. Evol. Microbiol.">
        <title>The Global Catalogue of Microorganisms (GCM) 10K type strain sequencing project: providing services to taxonomists for standard genome sequencing and annotation.</title>
        <authorList>
            <consortium name="The Broad Institute Genomics Platform"/>
            <consortium name="The Broad Institute Genome Sequencing Center for Infectious Disease"/>
            <person name="Wu L."/>
            <person name="Ma J."/>
        </authorList>
    </citation>
    <scope>NUCLEOTIDE SEQUENCE [LARGE SCALE GENOMIC DNA]</scope>
    <source>
        <strain evidence="8">JCM 32206</strain>
    </source>
</reference>
<dbReference type="InterPro" id="IPR016156">
    <property type="entry name" value="FAD/NAD-linked_Rdtase_dimer_sf"/>
</dbReference>
<comment type="caution">
    <text evidence="7">The sequence shown here is derived from an EMBL/GenBank/DDBJ whole genome shotgun (WGS) entry which is preliminary data.</text>
</comment>
<accession>A0ABP8PCA1</accession>
<dbReference type="Pfam" id="PF07992">
    <property type="entry name" value="Pyr_redox_2"/>
    <property type="match status" value="1"/>
</dbReference>
<dbReference type="InterPro" id="IPR028202">
    <property type="entry name" value="Reductase_C"/>
</dbReference>
<evidence type="ECO:0000259" key="6">
    <source>
        <dbReference type="Pfam" id="PF14759"/>
    </source>
</evidence>
<sequence>MTSATDDTVVIVGASAAGLAAADGLREGGFAGPIVVLDEESNPGYDRPMLSKGLLAAKEHIAPAPLRTADHLADRRIDLLAGHGAVGLDIDRRLVVTSWGETIEWRHLVIATGVGARPLVTSGGACLPTLRTRADLETARTLAARGRPVTLIGAGFICLEVAAALRSHGLEVSVLGQLDLPLAPFVGDEVARWLRDLHRAHGTTLELGAPTVAVVERVDGYDIELSDGRVLQADTVLAGIGSDPATEWLIGSGVALDAGVVTDAAGRTNVPGVWATGDVATVPDSHLGRHRRFEHWTNAVEHGRHVGINLARGADNPYTAVPYVWTEQYGRTLHLIGERRPGDSDIVVEGDVASGDFVVAHTADGDLHGATICGRVRVLRNFKKLLRSGASIDAARAAATA</sequence>
<evidence type="ECO:0000313" key="8">
    <source>
        <dbReference type="Proteomes" id="UP001501183"/>
    </source>
</evidence>
<dbReference type="Proteomes" id="UP001501183">
    <property type="component" value="Unassembled WGS sequence"/>
</dbReference>
<dbReference type="InterPro" id="IPR036188">
    <property type="entry name" value="FAD/NAD-bd_sf"/>
</dbReference>
<dbReference type="RefSeq" id="WP_345348042.1">
    <property type="nucleotide sequence ID" value="NZ_BAABFB010000057.1"/>
</dbReference>
<evidence type="ECO:0000256" key="3">
    <source>
        <dbReference type="ARBA" id="ARBA00022827"/>
    </source>
</evidence>
<dbReference type="Pfam" id="PF14759">
    <property type="entry name" value="Reductase_C"/>
    <property type="match status" value="1"/>
</dbReference>
<protein>
    <submittedName>
        <fullName evidence="7">FAD-dependent oxidoreductase</fullName>
    </submittedName>
</protein>
<dbReference type="PRINTS" id="PR00411">
    <property type="entry name" value="PNDRDTASEI"/>
</dbReference>
<keyword evidence="2" id="KW-0285">Flavoprotein</keyword>
<evidence type="ECO:0000256" key="4">
    <source>
        <dbReference type="ARBA" id="ARBA00023002"/>
    </source>
</evidence>
<dbReference type="PANTHER" id="PTHR43557:SF2">
    <property type="entry name" value="RIESKE DOMAIN-CONTAINING PROTEIN-RELATED"/>
    <property type="match status" value="1"/>
</dbReference>
<dbReference type="SUPFAM" id="SSF51905">
    <property type="entry name" value="FAD/NAD(P)-binding domain"/>
    <property type="match status" value="1"/>
</dbReference>